<evidence type="ECO:0000313" key="2">
    <source>
        <dbReference type="Proteomes" id="UP000237000"/>
    </source>
</evidence>
<protein>
    <submittedName>
        <fullName evidence="1">Uncharacterized protein</fullName>
    </submittedName>
</protein>
<accession>A0A2P5EJ82</accession>
<proteinExistence type="predicted"/>
<dbReference type="Proteomes" id="UP000237000">
    <property type="component" value="Unassembled WGS sequence"/>
</dbReference>
<comment type="caution">
    <text evidence="1">The sequence shown here is derived from an EMBL/GenBank/DDBJ whole genome shotgun (WGS) entry which is preliminary data.</text>
</comment>
<keyword evidence="2" id="KW-1185">Reference proteome</keyword>
<dbReference type="AlphaFoldDB" id="A0A2P5EJ82"/>
<dbReference type="EMBL" id="JXTC01000145">
    <property type="protein sequence ID" value="PON85610.1"/>
    <property type="molecule type" value="Genomic_DNA"/>
</dbReference>
<gene>
    <name evidence="1" type="ORF">TorRG33x02_186120</name>
</gene>
<organism evidence="1 2">
    <name type="scientific">Trema orientale</name>
    <name type="common">Charcoal tree</name>
    <name type="synonym">Celtis orientalis</name>
    <dbReference type="NCBI Taxonomy" id="63057"/>
    <lineage>
        <taxon>Eukaryota</taxon>
        <taxon>Viridiplantae</taxon>
        <taxon>Streptophyta</taxon>
        <taxon>Embryophyta</taxon>
        <taxon>Tracheophyta</taxon>
        <taxon>Spermatophyta</taxon>
        <taxon>Magnoliopsida</taxon>
        <taxon>eudicotyledons</taxon>
        <taxon>Gunneridae</taxon>
        <taxon>Pentapetalae</taxon>
        <taxon>rosids</taxon>
        <taxon>fabids</taxon>
        <taxon>Rosales</taxon>
        <taxon>Cannabaceae</taxon>
        <taxon>Trema</taxon>
    </lineage>
</organism>
<name>A0A2P5EJ82_TREOI</name>
<evidence type="ECO:0000313" key="1">
    <source>
        <dbReference type="EMBL" id="PON85610.1"/>
    </source>
</evidence>
<dbReference type="OrthoDB" id="10433782at2759"/>
<sequence>MGYPINDLDSFPTPRTDHDTVDWTVLSGSLLFGSHISYLDWDCRSDGSEAPVTGSVNSITELLLARVWSIKRLGLKRSRAERHVLPSSEAKIAVAIRLWIEATIDLNTTRPLHVGHVYLTF</sequence>
<dbReference type="InParanoid" id="A0A2P5EJ82"/>
<reference evidence="2" key="1">
    <citation type="submission" date="2016-06" db="EMBL/GenBank/DDBJ databases">
        <title>Parallel loss of symbiosis genes in relatives of nitrogen-fixing non-legume Parasponia.</title>
        <authorList>
            <person name="Van Velzen R."/>
            <person name="Holmer R."/>
            <person name="Bu F."/>
            <person name="Rutten L."/>
            <person name="Van Zeijl A."/>
            <person name="Liu W."/>
            <person name="Santuari L."/>
            <person name="Cao Q."/>
            <person name="Sharma T."/>
            <person name="Shen D."/>
            <person name="Roswanjaya Y."/>
            <person name="Wardhani T."/>
            <person name="Kalhor M.S."/>
            <person name="Jansen J."/>
            <person name="Van den Hoogen J."/>
            <person name="Gungor B."/>
            <person name="Hartog M."/>
            <person name="Hontelez J."/>
            <person name="Verver J."/>
            <person name="Yang W.-C."/>
            <person name="Schijlen E."/>
            <person name="Repin R."/>
            <person name="Schilthuizen M."/>
            <person name="Schranz E."/>
            <person name="Heidstra R."/>
            <person name="Miyata K."/>
            <person name="Fedorova E."/>
            <person name="Kohlen W."/>
            <person name="Bisseling T."/>
            <person name="Smit S."/>
            <person name="Geurts R."/>
        </authorList>
    </citation>
    <scope>NUCLEOTIDE SEQUENCE [LARGE SCALE GENOMIC DNA]</scope>
    <source>
        <strain evidence="2">cv. RG33-2</strain>
    </source>
</reference>